<accession>A0ABS4G3U6</accession>
<keyword evidence="2 8" id="KW-1003">Cell membrane</keyword>
<comment type="function">
    <text evidence="8 9">Involved in peptidoglycan biosynthesis. Transports lipid-linked peptidoglycan precursors from the inner to the outer leaflet of the cytoplasmic membrane.</text>
</comment>
<keyword evidence="6 8" id="KW-1133">Transmembrane helix</keyword>
<comment type="subcellular location">
    <subcellularLocation>
        <location evidence="1 8">Cell membrane</location>
        <topology evidence="1 8">Multi-pass membrane protein</topology>
    </subcellularLocation>
</comment>
<dbReference type="PANTHER" id="PTHR47019:SF1">
    <property type="entry name" value="LIPID II FLIPPASE MURJ"/>
    <property type="match status" value="1"/>
</dbReference>
<keyword evidence="7 8" id="KW-0472">Membrane</keyword>
<dbReference type="NCBIfam" id="TIGR01695">
    <property type="entry name" value="murJ_mviN"/>
    <property type="match status" value="1"/>
</dbReference>
<evidence type="ECO:0000256" key="6">
    <source>
        <dbReference type="ARBA" id="ARBA00022989"/>
    </source>
</evidence>
<feature type="transmembrane region" description="Helical" evidence="8">
    <location>
        <begin position="345"/>
        <end position="362"/>
    </location>
</feature>
<dbReference type="PRINTS" id="PR01806">
    <property type="entry name" value="VIRFACTRMVIN"/>
</dbReference>
<evidence type="ECO:0000256" key="1">
    <source>
        <dbReference type="ARBA" id="ARBA00004651"/>
    </source>
</evidence>
<dbReference type="RefSeq" id="WP_209459227.1">
    <property type="nucleotide sequence ID" value="NZ_JAGGKC010000010.1"/>
</dbReference>
<feature type="transmembrane region" description="Helical" evidence="8">
    <location>
        <begin position="221"/>
        <end position="241"/>
    </location>
</feature>
<feature type="transmembrane region" description="Helical" evidence="8">
    <location>
        <begin position="38"/>
        <end position="62"/>
    </location>
</feature>
<proteinExistence type="inferred from homology"/>
<gene>
    <name evidence="8" type="primary">murJ</name>
    <name evidence="10" type="ORF">J2Z34_001495</name>
</gene>
<evidence type="ECO:0000256" key="5">
    <source>
        <dbReference type="ARBA" id="ARBA00022984"/>
    </source>
</evidence>
<keyword evidence="8 9" id="KW-0961">Cell wall biogenesis/degradation</keyword>
<feature type="transmembrane region" description="Helical" evidence="8">
    <location>
        <begin position="433"/>
        <end position="454"/>
    </location>
</feature>
<dbReference type="InterPro" id="IPR051050">
    <property type="entry name" value="Lipid_II_flippase_MurJ/MviN"/>
</dbReference>
<feature type="transmembrane region" description="Helical" evidence="8">
    <location>
        <begin position="152"/>
        <end position="174"/>
    </location>
</feature>
<dbReference type="Proteomes" id="UP001519271">
    <property type="component" value="Unassembled WGS sequence"/>
</dbReference>
<feature type="transmembrane region" description="Helical" evidence="8">
    <location>
        <begin position="121"/>
        <end position="145"/>
    </location>
</feature>
<keyword evidence="4 8" id="KW-0133">Cell shape</keyword>
<evidence type="ECO:0000256" key="7">
    <source>
        <dbReference type="ARBA" id="ARBA00023136"/>
    </source>
</evidence>
<feature type="transmembrane region" description="Helical" evidence="8">
    <location>
        <begin position="83"/>
        <end position="101"/>
    </location>
</feature>
<dbReference type="EMBL" id="JAGGKC010000010">
    <property type="protein sequence ID" value="MBP1919010.1"/>
    <property type="molecule type" value="Genomic_DNA"/>
</dbReference>
<keyword evidence="3 8" id="KW-0812">Transmembrane</keyword>
<evidence type="ECO:0000256" key="8">
    <source>
        <dbReference type="HAMAP-Rule" id="MF_02078"/>
    </source>
</evidence>
<feature type="transmembrane region" description="Helical" evidence="8">
    <location>
        <begin position="303"/>
        <end position="325"/>
    </location>
</feature>
<feature type="transmembrane region" description="Helical" evidence="8">
    <location>
        <begin position="402"/>
        <end position="421"/>
    </location>
</feature>
<comment type="pathway">
    <text evidence="8">Cell wall biogenesis; peptidoglycan biosynthesis.</text>
</comment>
<evidence type="ECO:0000256" key="9">
    <source>
        <dbReference type="PIRNR" id="PIRNR002869"/>
    </source>
</evidence>
<evidence type="ECO:0000256" key="3">
    <source>
        <dbReference type="ARBA" id="ARBA00022692"/>
    </source>
</evidence>
<feature type="transmembrane region" description="Helical" evidence="8">
    <location>
        <begin position="266"/>
        <end position="283"/>
    </location>
</feature>
<evidence type="ECO:0000256" key="2">
    <source>
        <dbReference type="ARBA" id="ARBA00022475"/>
    </source>
</evidence>
<dbReference type="PIRSF" id="PIRSF002869">
    <property type="entry name" value="MviN"/>
    <property type="match status" value="1"/>
</dbReference>
<evidence type="ECO:0000313" key="10">
    <source>
        <dbReference type="EMBL" id="MBP1919010.1"/>
    </source>
</evidence>
<evidence type="ECO:0000313" key="11">
    <source>
        <dbReference type="Proteomes" id="UP001519271"/>
    </source>
</evidence>
<keyword evidence="8 9" id="KW-0813">Transport</keyword>
<reference evidence="10 11" key="1">
    <citation type="submission" date="2021-03" db="EMBL/GenBank/DDBJ databases">
        <title>Genomic Encyclopedia of Type Strains, Phase IV (KMG-IV): sequencing the most valuable type-strain genomes for metagenomic binning, comparative biology and taxonomic classification.</title>
        <authorList>
            <person name="Goeker M."/>
        </authorList>
    </citation>
    <scope>NUCLEOTIDE SEQUENCE [LARGE SCALE GENOMIC DNA]</scope>
    <source>
        <strain evidence="10 11">DSM 6139</strain>
    </source>
</reference>
<dbReference type="CDD" id="cd13123">
    <property type="entry name" value="MATE_MurJ_like"/>
    <property type="match status" value="1"/>
</dbReference>
<comment type="similarity">
    <text evidence="8 9">Belongs to the MurJ/MviN family.</text>
</comment>
<sequence length="506" mass="56306">MKRTISLIMVIAIVSKLLGFFRDIALTYYYGATYISDSYLIALSIPNTLTAIIGIGIATCFIPIYEKAKKESGIDRADKFTSNILNIILVIATAIALIVLLRTEIFVRVFASGFSGETLQLAIRLTRLSIVGIYFSVIIFVLNSYLQVNGNFIVPAMIGIPMNLVAIASYYLASKKNVDILAYGIVASLAVQVVFLIRATIKKGYKYSFIIDLNDKYIKSIMMLLLPIIIGVSVNEVNVIIDKTIASRLVEGGISSLNYANKLTDVVIGLFVVPITTVIYPSISKMAISHDFSEIRKTISKSLTLISLLVIPSTVGIIVLSSPIIEFLFMRGEFDQRAALMTSNALLYYSIGMIAFAYRDVFSKVYYSLNDTKTPMINSVIGVILNIILNITLSYYLGISGLALATSISAYITSYLLIFGLKKRIVDFEFRKVWINVSKIFISSLIMGTVSYFVFQFTNMRLELGLALLISVLISMFVYLIVIITIKIDEIKYIMEIINKKIGRKK</sequence>
<feature type="transmembrane region" description="Helical" evidence="8">
    <location>
        <begin position="180"/>
        <end position="201"/>
    </location>
</feature>
<evidence type="ECO:0000256" key="4">
    <source>
        <dbReference type="ARBA" id="ARBA00022960"/>
    </source>
</evidence>
<comment type="caution">
    <text evidence="10">The sequence shown here is derived from an EMBL/GenBank/DDBJ whole genome shotgun (WGS) entry which is preliminary data.</text>
</comment>
<feature type="transmembrane region" description="Helical" evidence="8">
    <location>
        <begin position="374"/>
        <end position="396"/>
    </location>
</feature>
<name>A0ABS4G3U6_9CLOT</name>
<protein>
    <recommendedName>
        <fullName evidence="8">Probable lipid II flippase MurJ</fullName>
    </recommendedName>
</protein>
<keyword evidence="11" id="KW-1185">Reference proteome</keyword>
<feature type="transmembrane region" description="Helical" evidence="8">
    <location>
        <begin position="7"/>
        <end position="32"/>
    </location>
</feature>
<dbReference type="PANTHER" id="PTHR47019">
    <property type="entry name" value="LIPID II FLIPPASE MURJ"/>
    <property type="match status" value="1"/>
</dbReference>
<dbReference type="HAMAP" id="MF_02078">
    <property type="entry name" value="MurJ_MviN"/>
    <property type="match status" value="1"/>
</dbReference>
<organism evidence="10 11">
    <name type="scientific">Youngiibacter multivorans</name>
    <dbReference type="NCBI Taxonomy" id="937251"/>
    <lineage>
        <taxon>Bacteria</taxon>
        <taxon>Bacillati</taxon>
        <taxon>Bacillota</taxon>
        <taxon>Clostridia</taxon>
        <taxon>Eubacteriales</taxon>
        <taxon>Clostridiaceae</taxon>
        <taxon>Youngiibacter</taxon>
    </lineage>
</organism>
<feature type="transmembrane region" description="Helical" evidence="8">
    <location>
        <begin position="466"/>
        <end position="486"/>
    </location>
</feature>
<dbReference type="InterPro" id="IPR004268">
    <property type="entry name" value="MurJ"/>
</dbReference>
<dbReference type="Pfam" id="PF03023">
    <property type="entry name" value="MurJ"/>
    <property type="match status" value="1"/>
</dbReference>
<keyword evidence="5 8" id="KW-0573">Peptidoglycan synthesis</keyword>